<proteinExistence type="predicted"/>
<organism evidence="1">
    <name type="scientific">Oryza nivara</name>
    <name type="common">Indian wild rice</name>
    <name type="synonym">Oryza sativa f. spontanea</name>
    <dbReference type="NCBI Taxonomy" id="4536"/>
    <lineage>
        <taxon>Eukaryota</taxon>
        <taxon>Viridiplantae</taxon>
        <taxon>Streptophyta</taxon>
        <taxon>Embryophyta</taxon>
        <taxon>Tracheophyta</taxon>
        <taxon>Spermatophyta</taxon>
        <taxon>Magnoliopsida</taxon>
        <taxon>Liliopsida</taxon>
        <taxon>Poales</taxon>
        <taxon>Poaceae</taxon>
        <taxon>BOP clade</taxon>
        <taxon>Oryzoideae</taxon>
        <taxon>Oryzeae</taxon>
        <taxon>Oryzinae</taxon>
        <taxon>Oryza</taxon>
    </lineage>
</organism>
<name>A0A0E0HZK8_ORYNI</name>
<protein>
    <submittedName>
        <fullName evidence="1">Uncharacterized protein</fullName>
    </submittedName>
</protein>
<dbReference type="AlphaFoldDB" id="A0A0E0HZK8"/>
<reference evidence="1" key="1">
    <citation type="submission" date="2015-04" db="UniProtKB">
        <authorList>
            <consortium name="EnsemblPlants"/>
        </authorList>
    </citation>
    <scope>IDENTIFICATION</scope>
    <source>
        <strain evidence="1">SL10</strain>
    </source>
</reference>
<evidence type="ECO:0000313" key="1">
    <source>
        <dbReference type="EnsemblPlants" id="ONIVA07G09830.1"/>
    </source>
</evidence>
<sequence length="112" mass="13314">MDIEHIKHKSRKHRTGTLMQGKAPSLMNFMGTTPRPCQNFQMLFRLMVLNMSGLRSKHFKNYSNNARERYQRKRHCKLLILFSHNKTRLTNMSICSVLLKASWSDRALPWKH</sequence>
<keyword evidence="2" id="KW-1185">Reference proteome</keyword>
<reference evidence="1" key="2">
    <citation type="submission" date="2018-04" db="EMBL/GenBank/DDBJ databases">
        <title>OnivRS2 (Oryza nivara Reference Sequence Version 2).</title>
        <authorList>
            <person name="Zhang J."/>
            <person name="Kudrna D."/>
            <person name="Lee S."/>
            <person name="Talag J."/>
            <person name="Rajasekar S."/>
            <person name="Welchert J."/>
            <person name="Hsing Y.-I."/>
            <person name="Wing R.A."/>
        </authorList>
    </citation>
    <scope>NUCLEOTIDE SEQUENCE [LARGE SCALE GENOMIC DNA]</scope>
    <source>
        <strain evidence="1">SL10</strain>
    </source>
</reference>
<dbReference type="EnsemblPlants" id="ONIVA07G09830.1">
    <property type="protein sequence ID" value="ONIVA07G09830.1"/>
    <property type="gene ID" value="ONIVA07G09830"/>
</dbReference>
<accession>A0A0E0HZK8</accession>
<dbReference type="Gramene" id="ONIVA07G09830.1">
    <property type="protein sequence ID" value="ONIVA07G09830.1"/>
    <property type="gene ID" value="ONIVA07G09830"/>
</dbReference>
<evidence type="ECO:0000313" key="2">
    <source>
        <dbReference type="Proteomes" id="UP000006591"/>
    </source>
</evidence>
<dbReference type="HOGENOM" id="CLU_2149944_0_0_1"/>
<dbReference type="Proteomes" id="UP000006591">
    <property type="component" value="Chromosome 7"/>
</dbReference>